<evidence type="ECO:0000256" key="5">
    <source>
        <dbReference type="ARBA" id="ARBA00061231"/>
    </source>
</evidence>
<evidence type="ECO:0000256" key="4">
    <source>
        <dbReference type="ARBA" id="ARBA00023274"/>
    </source>
</evidence>
<dbReference type="Gene3D" id="3.30.980.10">
    <property type="entry name" value="Threonyl-trna Synthetase, Chain A, domain 2"/>
    <property type="match status" value="1"/>
</dbReference>
<dbReference type="EMBL" id="JAQQBR010001831">
    <property type="protein sequence ID" value="KAK0168196.1"/>
    <property type="molecule type" value="Genomic_DNA"/>
</dbReference>
<evidence type="ECO:0000313" key="9">
    <source>
        <dbReference type="EMBL" id="KAK0168196.1"/>
    </source>
</evidence>
<keyword evidence="2" id="KW-0689">Ribosomal protein</keyword>
<comment type="caution">
    <text evidence="9">The sequence shown here is derived from an EMBL/GenBank/DDBJ whole genome shotgun (WGS) entry which is preliminary data.</text>
</comment>
<reference evidence="9" key="1">
    <citation type="journal article" date="2023" name="bioRxiv">
        <title>Scaffold-level genome assemblies of two parasitoid biocontrol wasps reveal the parthenogenesis mechanism and an associated novel virus.</title>
        <authorList>
            <person name="Inwood S."/>
            <person name="Skelly J."/>
            <person name="Guhlin J."/>
            <person name="Harrop T."/>
            <person name="Goldson S."/>
            <person name="Dearden P."/>
        </authorList>
    </citation>
    <scope>NUCLEOTIDE SEQUENCE</scope>
    <source>
        <strain evidence="9">Lincoln</strain>
        <tissue evidence="9">Whole body</tissue>
    </source>
</reference>
<keyword evidence="10" id="KW-1185">Reference proteome</keyword>
<dbReference type="InterPro" id="IPR012676">
    <property type="entry name" value="TGS-like"/>
</dbReference>
<sequence>MIGRYTKFYSATFGSHCPIYSRCMSSLTKTEAKKKRNAIFDEEKKRQQTAIGRIEKIKVIYNGPEEEVTLLMNKDISTPYECARHISEGMAKLSALASVDGVPWDMHKPLVSNCSLQLSTMKTPQNKAVNNAFWRSCSFMLGAVIDSAFKDDIVCHLHSFTSPNIKSGSFIYDVHLDLPDWNPTTSELKAISSIFAKLIQDELPIERLEVHKDIALDMFEENPFKSKQIPDIALHNDDKIVLYRAGDHIDISKGPMVGNTNIVGRFTLTAIHNIQNDSGESLRRFQGVALPQGILVNHYVYNILEERAKKLNQTVWMPQRFECELEEKQTMALGNN</sequence>
<dbReference type="Proteomes" id="UP001168972">
    <property type="component" value="Unassembled WGS sequence"/>
</dbReference>
<dbReference type="SUPFAM" id="SSF81271">
    <property type="entry name" value="TGS-like"/>
    <property type="match status" value="1"/>
</dbReference>
<dbReference type="CDD" id="cd01667">
    <property type="entry name" value="TGS_ThrRS"/>
    <property type="match status" value="1"/>
</dbReference>
<dbReference type="GO" id="GO:0003723">
    <property type="term" value="F:RNA binding"/>
    <property type="evidence" value="ECO:0007669"/>
    <property type="project" value="TreeGrafter"/>
</dbReference>
<dbReference type="GO" id="GO:0005840">
    <property type="term" value="C:ribosome"/>
    <property type="evidence" value="ECO:0007669"/>
    <property type="project" value="UniProtKB-KW"/>
</dbReference>
<accession>A0AA39FF08</accession>
<dbReference type="PANTHER" id="PTHR42753">
    <property type="entry name" value="MITOCHONDRIAL RIBOSOME PROTEIN L39/PROLYL-TRNA LIGASE FAMILY MEMBER"/>
    <property type="match status" value="1"/>
</dbReference>
<dbReference type="Gene3D" id="3.10.20.30">
    <property type="match status" value="1"/>
</dbReference>
<evidence type="ECO:0000256" key="7">
    <source>
        <dbReference type="ARBA" id="ARBA00075914"/>
    </source>
</evidence>
<dbReference type="PANTHER" id="PTHR42753:SF9">
    <property type="entry name" value="LARGE RIBOSOMAL SUBUNIT PROTEIN ML39"/>
    <property type="match status" value="1"/>
</dbReference>
<gene>
    <name evidence="9" type="ORF">PV327_002021</name>
</gene>
<dbReference type="AlphaFoldDB" id="A0AA39FF08"/>
<keyword evidence="3" id="KW-0496">Mitochondrion</keyword>
<dbReference type="SUPFAM" id="SSF55186">
    <property type="entry name" value="ThrRS/AlaRS common domain"/>
    <property type="match status" value="1"/>
</dbReference>
<evidence type="ECO:0000256" key="3">
    <source>
        <dbReference type="ARBA" id="ARBA00023128"/>
    </source>
</evidence>
<dbReference type="InterPro" id="IPR050062">
    <property type="entry name" value="Pro-tRNA_synthetase"/>
</dbReference>
<evidence type="ECO:0000259" key="8">
    <source>
        <dbReference type="Pfam" id="PF02824"/>
    </source>
</evidence>
<dbReference type="FunFam" id="3.30.980.10:FF:000006">
    <property type="entry name" value="39S ribosomal protein L39, mitochondrial"/>
    <property type="match status" value="1"/>
</dbReference>
<dbReference type="GO" id="GO:1990904">
    <property type="term" value="C:ribonucleoprotein complex"/>
    <property type="evidence" value="ECO:0007669"/>
    <property type="project" value="UniProtKB-KW"/>
</dbReference>
<reference evidence="9" key="2">
    <citation type="submission" date="2023-03" db="EMBL/GenBank/DDBJ databases">
        <authorList>
            <person name="Inwood S.N."/>
            <person name="Skelly J.G."/>
            <person name="Guhlin J."/>
            <person name="Harrop T.W.R."/>
            <person name="Goldson S.G."/>
            <person name="Dearden P.K."/>
        </authorList>
    </citation>
    <scope>NUCLEOTIDE SEQUENCE</scope>
    <source>
        <strain evidence="9">Lincoln</strain>
        <tissue evidence="9">Whole body</tissue>
    </source>
</reference>
<comment type="subcellular location">
    <subcellularLocation>
        <location evidence="1">Mitochondrion</location>
    </subcellularLocation>
</comment>
<dbReference type="Pfam" id="PF02824">
    <property type="entry name" value="TGS"/>
    <property type="match status" value="1"/>
</dbReference>
<feature type="domain" description="TGS" evidence="8">
    <location>
        <begin position="77"/>
        <end position="119"/>
    </location>
</feature>
<name>A0AA39FF08_MICHY</name>
<dbReference type="InterPro" id="IPR018163">
    <property type="entry name" value="Thr/Ala-tRNA-synth_IIc_edit"/>
</dbReference>
<evidence type="ECO:0000256" key="6">
    <source>
        <dbReference type="ARBA" id="ARBA00071662"/>
    </source>
</evidence>
<dbReference type="InterPro" id="IPR012675">
    <property type="entry name" value="Beta-grasp_dom_sf"/>
</dbReference>
<evidence type="ECO:0000313" key="10">
    <source>
        <dbReference type="Proteomes" id="UP001168972"/>
    </source>
</evidence>
<proteinExistence type="inferred from homology"/>
<dbReference type="GO" id="GO:0005739">
    <property type="term" value="C:mitochondrion"/>
    <property type="evidence" value="ECO:0007669"/>
    <property type="project" value="UniProtKB-SubCell"/>
</dbReference>
<keyword evidence="4" id="KW-0687">Ribonucleoprotein</keyword>
<evidence type="ECO:0000256" key="2">
    <source>
        <dbReference type="ARBA" id="ARBA00022980"/>
    </source>
</evidence>
<evidence type="ECO:0000256" key="1">
    <source>
        <dbReference type="ARBA" id="ARBA00004173"/>
    </source>
</evidence>
<comment type="similarity">
    <text evidence="5">Belongs to the mitochondrion-specific ribosomal protein mL39 family.</text>
</comment>
<dbReference type="InterPro" id="IPR004095">
    <property type="entry name" value="TGS"/>
</dbReference>
<dbReference type="GO" id="GO:0000166">
    <property type="term" value="F:nucleotide binding"/>
    <property type="evidence" value="ECO:0007669"/>
    <property type="project" value="InterPro"/>
</dbReference>
<organism evidence="9 10">
    <name type="scientific">Microctonus hyperodae</name>
    <name type="common">Parasitoid wasp</name>
    <dbReference type="NCBI Taxonomy" id="165561"/>
    <lineage>
        <taxon>Eukaryota</taxon>
        <taxon>Metazoa</taxon>
        <taxon>Ecdysozoa</taxon>
        <taxon>Arthropoda</taxon>
        <taxon>Hexapoda</taxon>
        <taxon>Insecta</taxon>
        <taxon>Pterygota</taxon>
        <taxon>Neoptera</taxon>
        <taxon>Endopterygota</taxon>
        <taxon>Hymenoptera</taxon>
        <taxon>Apocrita</taxon>
        <taxon>Ichneumonoidea</taxon>
        <taxon>Braconidae</taxon>
        <taxon>Euphorinae</taxon>
        <taxon>Microctonus</taxon>
    </lineage>
</organism>
<protein>
    <recommendedName>
        <fullName evidence="6">Large ribosomal subunit protein mL39</fullName>
    </recommendedName>
    <alternativeName>
        <fullName evidence="7">39S ribosomal protein L39, mitochondrial</fullName>
    </alternativeName>
</protein>